<dbReference type="PANTHER" id="PTHR11592:SF40">
    <property type="entry name" value="THIOREDOXIN_GLUTATHIONE PEROXIDASE BTUE"/>
    <property type="match status" value="1"/>
</dbReference>
<dbReference type="SUPFAM" id="SSF52833">
    <property type="entry name" value="Thioredoxin-like"/>
    <property type="match status" value="1"/>
</dbReference>
<dbReference type="PANTHER" id="PTHR11592">
    <property type="entry name" value="GLUTATHIONE PEROXIDASE"/>
    <property type="match status" value="1"/>
</dbReference>
<dbReference type="PRINTS" id="PR01011">
    <property type="entry name" value="GLUTPROXDASE"/>
</dbReference>
<dbReference type="InterPro" id="IPR000889">
    <property type="entry name" value="Glutathione_peroxidase"/>
</dbReference>
<protein>
    <recommendedName>
        <fullName evidence="4">Glutathione peroxidase</fullName>
    </recommendedName>
</protein>
<dbReference type="Pfam" id="PF00255">
    <property type="entry name" value="GSHPx"/>
    <property type="match status" value="1"/>
</dbReference>
<dbReference type="PIRSF" id="PIRSF000303">
    <property type="entry name" value="Glutathion_perox"/>
    <property type="match status" value="1"/>
</dbReference>
<dbReference type="InterPro" id="IPR036249">
    <property type="entry name" value="Thioredoxin-like_sf"/>
</dbReference>
<accession>A0ABT0NSA2</accession>
<reference evidence="5 6" key="1">
    <citation type="submission" date="2022-05" db="EMBL/GenBank/DDBJ databases">
        <title>Genome Resource of Streptomyces lavenduligriseus GA1-1, a Strain with Broad-Spectrum Antifungal Activity against Phytopathogenic Fungi.</title>
        <authorList>
            <person name="Qi D."/>
        </authorList>
    </citation>
    <scope>NUCLEOTIDE SEQUENCE [LARGE SCALE GENOMIC DNA]</scope>
    <source>
        <strain evidence="5 6">GA1-1</strain>
    </source>
</reference>
<gene>
    <name evidence="5" type="ORF">M4438_10955</name>
</gene>
<evidence type="ECO:0000256" key="3">
    <source>
        <dbReference type="ARBA" id="ARBA00023002"/>
    </source>
</evidence>
<evidence type="ECO:0000313" key="6">
    <source>
        <dbReference type="Proteomes" id="UP001202052"/>
    </source>
</evidence>
<evidence type="ECO:0000313" key="5">
    <source>
        <dbReference type="EMBL" id="MCL3994046.1"/>
    </source>
</evidence>
<evidence type="ECO:0000256" key="1">
    <source>
        <dbReference type="ARBA" id="ARBA00006926"/>
    </source>
</evidence>
<dbReference type="PROSITE" id="PS00460">
    <property type="entry name" value="GLUTATHIONE_PEROXID_1"/>
    <property type="match status" value="1"/>
</dbReference>
<keyword evidence="3 4" id="KW-0560">Oxidoreductase</keyword>
<name>A0ABT0NSA2_9ACTN</name>
<comment type="similarity">
    <text evidence="1 4">Belongs to the glutathione peroxidase family.</text>
</comment>
<sequence>MTTTEHSGSPLDVEIGALQGGSADLARFAGNAVLIVNVASKCGLTPQYSALEELQKRYAARGFTVLGVPCNQFLGQEPGSAEEIARFCSATYGVTFPLTEKVEVNGPGRHPLYERLVGFADAEGHSGDIRWNFEKFLIGRDGRVVARFSPQTEPDSAEVVAAIESQLG</sequence>
<comment type="caution">
    <text evidence="5">The sequence shown here is derived from an EMBL/GenBank/DDBJ whole genome shotgun (WGS) entry which is preliminary data.</text>
</comment>
<proteinExistence type="inferred from homology"/>
<dbReference type="EMBL" id="JAMCCK010000015">
    <property type="protein sequence ID" value="MCL3994046.1"/>
    <property type="molecule type" value="Genomic_DNA"/>
</dbReference>
<dbReference type="GO" id="GO:0004601">
    <property type="term" value="F:peroxidase activity"/>
    <property type="evidence" value="ECO:0007669"/>
    <property type="project" value="UniProtKB-KW"/>
</dbReference>
<dbReference type="Proteomes" id="UP001202052">
    <property type="component" value="Unassembled WGS sequence"/>
</dbReference>
<keyword evidence="6" id="KW-1185">Reference proteome</keyword>
<evidence type="ECO:0000256" key="2">
    <source>
        <dbReference type="ARBA" id="ARBA00022559"/>
    </source>
</evidence>
<organism evidence="5 6">
    <name type="scientific">Streptomyces lavenduligriseus</name>
    <dbReference type="NCBI Taxonomy" id="67315"/>
    <lineage>
        <taxon>Bacteria</taxon>
        <taxon>Bacillati</taxon>
        <taxon>Actinomycetota</taxon>
        <taxon>Actinomycetes</taxon>
        <taxon>Kitasatosporales</taxon>
        <taxon>Streptomycetaceae</taxon>
        <taxon>Streptomyces</taxon>
    </lineage>
</organism>
<dbReference type="CDD" id="cd00340">
    <property type="entry name" value="GSH_Peroxidase"/>
    <property type="match status" value="1"/>
</dbReference>
<dbReference type="InterPro" id="IPR029759">
    <property type="entry name" value="GPX_AS"/>
</dbReference>
<dbReference type="Gene3D" id="3.40.30.10">
    <property type="entry name" value="Glutaredoxin"/>
    <property type="match status" value="1"/>
</dbReference>
<dbReference type="PROSITE" id="PS51355">
    <property type="entry name" value="GLUTATHIONE_PEROXID_3"/>
    <property type="match status" value="1"/>
</dbReference>
<evidence type="ECO:0000256" key="4">
    <source>
        <dbReference type="RuleBase" id="RU000499"/>
    </source>
</evidence>
<dbReference type="RefSeq" id="WP_249458829.1">
    <property type="nucleotide sequence ID" value="NZ_JAMCCK010000015.1"/>
</dbReference>
<keyword evidence="2 4" id="KW-0575">Peroxidase</keyword>